<dbReference type="PROSITE" id="PS00107">
    <property type="entry name" value="PROTEIN_KINASE_ATP"/>
    <property type="match status" value="1"/>
</dbReference>
<dbReference type="Pfam" id="PF22936">
    <property type="entry name" value="Pol_BBD"/>
    <property type="match status" value="1"/>
</dbReference>
<dbReference type="PANTHER" id="PTHR47989">
    <property type="entry name" value="OS01G0750732 PROTEIN"/>
    <property type="match status" value="1"/>
</dbReference>
<evidence type="ECO:0000256" key="7">
    <source>
        <dbReference type="PROSITE-ProRule" id="PRU10141"/>
    </source>
</evidence>
<keyword evidence="4" id="KW-0064">Aspartyl protease</keyword>
<reference evidence="11" key="1">
    <citation type="submission" date="2018-02" db="EMBL/GenBank/DDBJ databases">
        <authorList>
            <person name="Cohen D.B."/>
            <person name="Kent A.D."/>
        </authorList>
    </citation>
    <scope>NUCLEOTIDE SEQUENCE</scope>
</reference>
<evidence type="ECO:0000259" key="9">
    <source>
        <dbReference type="PROSITE" id="PS50011"/>
    </source>
</evidence>
<evidence type="ECO:0000256" key="8">
    <source>
        <dbReference type="SAM" id="Phobius"/>
    </source>
</evidence>
<dbReference type="GO" id="GO:0005524">
    <property type="term" value="F:ATP binding"/>
    <property type="evidence" value="ECO:0007669"/>
    <property type="project" value="UniProtKB-UniRule"/>
</dbReference>
<dbReference type="CDD" id="cd09272">
    <property type="entry name" value="RNase_HI_RT_Ty1"/>
    <property type="match status" value="1"/>
</dbReference>
<evidence type="ECO:0000256" key="3">
    <source>
        <dbReference type="ARBA" id="ARBA00022741"/>
    </source>
</evidence>
<dbReference type="SUPFAM" id="SSF56672">
    <property type="entry name" value="DNA/RNA polymerases"/>
    <property type="match status" value="1"/>
</dbReference>
<feature type="domain" description="Protein kinase" evidence="9">
    <location>
        <begin position="1220"/>
        <end position="1478"/>
    </location>
</feature>
<dbReference type="InterPro" id="IPR036397">
    <property type="entry name" value="RNaseH_sf"/>
</dbReference>
<dbReference type="InterPro" id="IPR012337">
    <property type="entry name" value="RNaseH-like_sf"/>
</dbReference>
<dbReference type="Gene3D" id="1.10.510.10">
    <property type="entry name" value="Transferase(Phosphotransferase) domain 1"/>
    <property type="match status" value="1"/>
</dbReference>
<dbReference type="InterPro" id="IPR011009">
    <property type="entry name" value="Kinase-like_dom_sf"/>
</dbReference>
<keyword evidence="8" id="KW-0472">Membrane</keyword>
<dbReference type="FunFam" id="3.30.200.20:FF:000328">
    <property type="entry name" value="Leucine-rich repeat protein kinase family protein"/>
    <property type="match status" value="1"/>
</dbReference>
<evidence type="ECO:0000313" key="11">
    <source>
        <dbReference type="EMBL" id="SPC82634.1"/>
    </source>
</evidence>
<dbReference type="Gene3D" id="3.30.420.10">
    <property type="entry name" value="Ribonuclease H-like superfamily/Ribonuclease H"/>
    <property type="match status" value="1"/>
</dbReference>
<dbReference type="SMART" id="SM00220">
    <property type="entry name" value="S_TKc"/>
    <property type="match status" value="1"/>
</dbReference>
<dbReference type="SUPFAM" id="SSF53098">
    <property type="entry name" value="Ribonuclease H-like"/>
    <property type="match status" value="1"/>
</dbReference>
<keyword evidence="4" id="KW-0645">Protease</keyword>
<evidence type="ECO:0000256" key="1">
    <source>
        <dbReference type="ARBA" id="ARBA00022527"/>
    </source>
</evidence>
<proteinExistence type="predicted"/>
<dbReference type="EMBL" id="OIVN01000591">
    <property type="protein sequence ID" value="SPC82634.1"/>
    <property type="molecule type" value="Genomic_DNA"/>
</dbReference>
<evidence type="ECO:0000256" key="2">
    <source>
        <dbReference type="ARBA" id="ARBA00022679"/>
    </source>
</evidence>
<keyword evidence="8" id="KW-0812">Transmembrane</keyword>
<protein>
    <recommendedName>
        <fullName evidence="12">Protein kinase domain-containing protein</fullName>
    </recommendedName>
</protein>
<keyword evidence="4" id="KW-0378">Hydrolase</keyword>
<dbReference type="Pfam" id="PF00069">
    <property type="entry name" value="Pkinase"/>
    <property type="match status" value="1"/>
</dbReference>
<evidence type="ECO:0000256" key="5">
    <source>
        <dbReference type="ARBA" id="ARBA00022777"/>
    </source>
</evidence>
<keyword evidence="6 7" id="KW-0067">ATP-binding</keyword>
<dbReference type="GO" id="GO:0004190">
    <property type="term" value="F:aspartic-type endopeptidase activity"/>
    <property type="evidence" value="ECO:0007669"/>
    <property type="project" value="UniProtKB-KW"/>
</dbReference>
<dbReference type="PROSITE" id="PS50994">
    <property type="entry name" value="INTEGRASE"/>
    <property type="match status" value="1"/>
</dbReference>
<keyword evidence="1" id="KW-0723">Serine/threonine-protein kinase</keyword>
<dbReference type="InterPro" id="IPR000719">
    <property type="entry name" value="Prot_kinase_dom"/>
</dbReference>
<dbReference type="PROSITE" id="PS00108">
    <property type="entry name" value="PROTEIN_KINASE_ST"/>
    <property type="match status" value="1"/>
</dbReference>
<name>A0A2N9F774_FAGSY</name>
<keyword evidence="5" id="KW-0418">Kinase</keyword>
<evidence type="ECO:0008006" key="12">
    <source>
        <dbReference type="Google" id="ProtNLM"/>
    </source>
</evidence>
<sequence length="1539" mass="172921">MGDATSFPTTVTIQQDNMSLQITPEKLNGSNYSTCSQSVEMYIAGRGKVQYLIGKKPKLVETDAAYPKWVEENAMVKSWLLNSMTSNVRAVFLRLPTAHDVWDAELDYLRPSAMTCSADAAVQKKEIEEDRLYDFLVGLDPKLRQATMMAVKFHDGSAMVAGASSRPLSMVPNMTFEWFVQKKETQTKGNNSRPQAHYISTGSQASIPSQVDQSSQQVFLANASTSLGNTGASNHMTNDSKLFLLYTTTLRNTVKVANGLSTPVLGAGSIPLSSSLSLSSVLHDILTKKLIGLGRERGGLYYLDLKEAPVLEAGHVYQVGTEESKAREKIWLWHRRLGHPSFHFNKSDFPFSLIHTDVWGPSPIPTYTGVQWFVSFIDDCTWVSWVQVVRSDNGREYPKKGFNAYFQQNGIIHQTSCVTTPQQNGTAERKNRHLLEVARSLCFAMHVPKRFWDDAILTATFLINRMPSRVLQFKSPLHTLSQHHSLPSFLNIPPKVFGWYKCYHPPSRKVFVPMDVTFLEQEAYFPRGASDPSLQGEIGSKEEEKLSWNEMTIPIVSRVEITPPTPSKLLEERELRNALGNPKWKSAMVEEMEALQKNSTWDLVELLEGKKTVGCKWVFTVKRKADGFVERYKARLVAKGYTQTYRIDYHETFAPVAKINTIRVLLSLAANLDWPLQQFDVKNAFLHGELEEEVYMDLPPGFTTTSDVGKVCNDEEGIRRLRDYLAKEFEMKDLGMLACQPIDTPIEQNHKLGDDRVDQVPTNKERYQRLVGRLIYLSHTRPDLAYAVSVVSQFMHSPNEVHMDAVHRILRYLKSAPGKGLMFSKHGHLEVEGYIDADWVGSITDRKSTSGYFTFVGGNLVTWRSKKQNVVARSSAEAEYRAMSHGVCELLWLRILIGELGFNLEKPVNLYCDNKAAISIAHNPIQHDHTKHVEVDRHFIKEKLTGGIISVPFVKSEDQELQNNELSNITGSIVLPPNVTVWLQGNPLCSNANLVLQFCQFENNSQSSTNTTSVSFPTICPPPYECSSTSAQQCVCAAPLFFGYRLKSPGFADFRPYRQSFEEYLTHDLYLSLNQLDLNSFAWEEGPRLRMYLKLFPVNYTFNSSEVLRITGMFTGWEMTISDIFGPYELLNYTLLDIYKDGISTSSRSGLSKVSLVGIVLGTIVGVVTLSAVVTLLILRVHKRKHHAVSTRRHSSMTSIKIDGVKAFTYGEMALATNNFNSSAQVGQGGYGMVYKGILADGTVVAIKRAQVGSLQGEREFLTEIELLSRLHHRNLVSLTGYCDEEGEQMLVYEFMPNGTLRDHLSANKSKEPLSFAMRLKIALASAKGILYLHTEADPPIFHRDIKASNILLDSKYTTKVADFGLSRLAPVPDLEGTTPSHVSTVVKGTPGYLDPEYFLTLKLTDKSDVYSLGVVFLELLTGMHPISHGRNIVKEKRRDARPSMAEVTRELEGIWLMMPDSDIRTTNAMSSDAEKVMTPPSSSSMVKIIILMCHQNPYLSSDDLVAVILLVEFILHRACPDRKCCIRTLYLNLRLLLS</sequence>
<dbReference type="SUPFAM" id="SSF56112">
    <property type="entry name" value="Protein kinase-like (PK-like)"/>
    <property type="match status" value="1"/>
</dbReference>
<gene>
    <name evidence="11" type="ORF">FSB_LOCUS10516</name>
</gene>
<feature type="transmembrane region" description="Helical" evidence="8">
    <location>
        <begin position="1156"/>
        <end position="1179"/>
    </location>
</feature>
<evidence type="ECO:0000256" key="4">
    <source>
        <dbReference type="ARBA" id="ARBA00022750"/>
    </source>
</evidence>
<dbReference type="InterPro" id="IPR008271">
    <property type="entry name" value="Ser/Thr_kinase_AS"/>
</dbReference>
<dbReference type="GO" id="GO:0015074">
    <property type="term" value="P:DNA integration"/>
    <property type="evidence" value="ECO:0007669"/>
    <property type="project" value="InterPro"/>
</dbReference>
<keyword evidence="3 7" id="KW-0547">Nucleotide-binding</keyword>
<dbReference type="InterPro" id="IPR054722">
    <property type="entry name" value="PolX-like_BBD"/>
</dbReference>
<evidence type="ECO:0000259" key="10">
    <source>
        <dbReference type="PROSITE" id="PS50994"/>
    </source>
</evidence>
<dbReference type="InterPro" id="IPR043502">
    <property type="entry name" value="DNA/RNA_pol_sf"/>
</dbReference>
<dbReference type="PROSITE" id="PS50011">
    <property type="entry name" value="PROTEIN_KINASE_DOM"/>
    <property type="match status" value="1"/>
</dbReference>
<keyword evidence="8" id="KW-1133">Transmembrane helix</keyword>
<feature type="binding site" evidence="7">
    <location>
        <position position="1248"/>
    </location>
    <ligand>
        <name>ATP</name>
        <dbReference type="ChEBI" id="CHEBI:30616"/>
    </ligand>
</feature>
<dbReference type="GO" id="GO:0004674">
    <property type="term" value="F:protein serine/threonine kinase activity"/>
    <property type="evidence" value="ECO:0007669"/>
    <property type="project" value="UniProtKB-KW"/>
</dbReference>
<dbReference type="PANTHER" id="PTHR47989:SF62">
    <property type="entry name" value="OS05G0423500 PROTEIN"/>
    <property type="match status" value="1"/>
</dbReference>
<feature type="domain" description="Integrase catalytic" evidence="10">
    <location>
        <begin position="305"/>
        <end position="484"/>
    </location>
</feature>
<organism evidence="11">
    <name type="scientific">Fagus sylvatica</name>
    <name type="common">Beechnut</name>
    <dbReference type="NCBI Taxonomy" id="28930"/>
    <lineage>
        <taxon>Eukaryota</taxon>
        <taxon>Viridiplantae</taxon>
        <taxon>Streptophyta</taxon>
        <taxon>Embryophyta</taxon>
        <taxon>Tracheophyta</taxon>
        <taxon>Spermatophyta</taxon>
        <taxon>Magnoliopsida</taxon>
        <taxon>eudicotyledons</taxon>
        <taxon>Gunneridae</taxon>
        <taxon>Pentapetalae</taxon>
        <taxon>rosids</taxon>
        <taxon>fabids</taxon>
        <taxon>Fagales</taxon>
        <taxon>Fagaceae</taxon>
        <taxon>Fagus</taxon>
    </lineage>
</organism>
<evidence type="ECO:0000256" key="6">
    <source>
        <dbReference type="ARBA" id="ARBA00022840"/>
    </source>
</evidence>
<dbReference type="GO" id="GO:0003676">
    <property type="term" value="F:nucleic acid binding"/>
    <property type="evidence" value="ECO:0007669"/>
    <property type="project" value="InterPro"/>
</dbReference>
<dbReference type="InterPro" id="IPR001584">
    <property type="entry name" value="Integrase_cat-core"/>
</dbReference>
<accession>A0A2N9F774</accession>
<dbReference type="Pfam" id="PF07727">
    <property type="entry name" value="RVT_2"/>
    <property type="match status" value="1"/>
</dbReference>
<dbReference type="InterPro" id="IPR013103">
    <property type="entry name" value="RVT_2"/>
</dbReference>
<dbReference type="InterPro" id="IPR017441">
    <property type="entry name" value="Protein_kinase_ATP_BS"/>
</dbReference>
<dbReference type="Gene3D" id="3.30.200.20">
    <property type="entry name" value="Phosphorylase Kinase, domain 1"/>
    <property type="match status" value="1"/>
</dbReference>
<keyword evidence="2" id="KW-0808">Transferase</keyword>